<reference evidence="11 12" key="1">
    <citation type="journal article" date="2019" name="Nat. Med.">
        <title>A library of human gut bacterial isolates paired with longitudinal multiomics data enables mechanistic microbiome research.</title>
        <authorList>
            <person name="Poyet M."/>
            <person name="Groussin M."/>
            <person name="Gibbons S.M."/>
            <person name="Avila-Pacheco J."/>
            <person name="Jiang X."/>
            <person name="Kearney S.M."/>
            <person name="Perrotta A.R."/>
            <person name="Berdy B."/>
            <person name="Zhao S."/>
            <person name="Lieberman T.D."/>
            <person name="Swanson P.K."/>
            <person name="Smith M."/>
            <person name="Roesemann S."/>
            <person name="Alexander J.E."/>
            <person name="Rich S.A."/>
            <person name="Livny J."/>
            <person name="Vlamakis H."/>
            <person name="Clish C."/>
            <person name="Bullock K."/>
            <person name="Deik A."/>
            <person name="Scott J."/>
            <person name="Pierce K.A."/>
            <person name="Xavier R.J."/>
            <person name="Alm E.J."/>
        </authorList>
    </citation>
    <scope>NUCLEOTIDE SEQUENCE [LARGE SCALE GENOMIC DNA]</scope>
    <source>
        <strain evidence="9 11">BIOML-A4</strain>
        <strain evidence="10 12">BIOML-A5</strain>
    </source>
</reference>
<dbReference type="InterPro" id="IPR003689">
    <property type="entry name" value="ZIP"/>
</dbReference>
<dbReference type="GeneID" id="42457061"/>
<evidence type="ECO:0000256" key="7">
    <source>
        <dbReference type="ARBA" id="ARBA00023136"/>
    </source>
</evidence>
<evidence type="ECO:0000256" key="6">
    <source>
        <dbReference type="ARBA" id="ARBA00022989"/>
    </source>
</evidence>
<comment type="subcellular location">
    <subcellularLocation>
        <location evidence="1">Cell membrane</location>
        <topology evidence="1">Multi-pass membrane protein</topology>
    </subcellularLocation>
</comment>
<evidence type="ECO:0000313" key="9">
    <source>
        <dbReference type="EMBL" id="MSA88690.1"/>
    </source>
</evidence>
<keyword evidence="5" id="KW-0862">Zinc</keyword>
<dbReference type="AlphaFoldDB" id="A0A6N7S4Y3"/>
<evidence type="ECO:0000256" key="4">
    <source>
        <dbReference type="ARBA" id="ARBA00022692"/>
    </source>
</evidence>
<proteinExistence type="inferred from homology"/>
<evidence type="ECO:0000256" key="8">
    <source>
        <dbReference type="SAM" id="Phobius"/>
    </source>
</evidence>
<protein>
    <recommendedName>
        <fullName evidence="13">ZIP family metal transporter</fullName>
    </recommendedName>
</protein>
<evidence type="ECO:0000313" key="12">
    <source>
        <dbReference type="Proteomes" id="UP000480929"/>
    </source>
</evidence>
<dbReference type="PANTHER" id="PTHR11040:SF211">
    <property type="entry name" value="ZINC TRANSPORTER ZIP11"/>
    <property type="match status" value="1"/>
</dbReference>
<dbReference type="Proteomes" id="UP000480929">
    <property type="component" value="Unassembled WGS sequence"/>
</dbReference>
<dbReference type="GO" id="GO:0005385">
    <property type="term" value="F:zinc ion transmembrane transporter activity"/>
    <property type="evidence" value="ECO:0007669"/>
    <property type="project" value="TreeGrafter"/>
</dbReference>
<evidence type="ECO:0000256" key="2">
    <source>
        <dbReference type="ARBA" id="ARBA00006939"/>
    </source>
</evidence>
<dbReference type="EMBL" id="WKPI01000003">
    <property type="protein sequence ID" value="MSC32237.1"/>
    <property type="molecule type" value="Genomic_DNA"/>
</dbReference>
<name>A0A6N7S4Y3_9FIRM</name>
<comment type="caution">
    <text evidence="9">The sequence shown here is derived from an EMBL/GenBank/DDBJ whole genome shotgun (WGS) entry which is preliminary data.</text>
</comment>
<feature type="transmembrane region" description="Helical" evidence="8">
    <location>
        <begin position="34"/>
        <end position="54"/>
    </location>
</feature>
<evidence type="ECO:0000256" key="5">
    <source>
        <dbReference type="ARBA" id="ARBA00022833"/>
    </source>
</evidence>
<dbReference type="Proteomes" id="UP000433575">
    <property type="component" value="Unassembled WGS sequence"/>
</dbReference>
<feature type="transmembrane region" description="Helical" evidence="8">
    <location>
        <begin position="177"/>
        <end position="198"/>
    </location>
</feature>
<dbReference type="EMBL" id="WKPJ01000004">
    <property type="protein sequence ID" value="MSA88690.1"/>
    <property type="molecule type" value="Genomic_DNA"/>
</dbReference>
<dbReference type="OrthoDB" id="9787346at2"/>
<evidence type="ECO:0000256" key="3">
    <source>
        <dbReference type="ARBA" id="ARBA00022475"/>
    </source>
</evidence>
<gene>
    <name evidence="10" type="ORF">GKD88_03785</name>
    <name evidence="9" type="ORF">GKE08_05055</name>
</gene>
<dbReference type="GO" id="GO:0005886">
    <property type="term" value="C:plasma membrane"/>
    <property type="evidence" value="ECO:0007669"/>
    <property type="project" value="UniProtKB-SubCell"/>
</dbReference>
<dbReference type="Pfam" id="PF02535">
    <property type="entry name" value="Zip"/>
    <property type="match status" value="1"/>
</dbReference>
<sequence length="257" mass="27189">MFAAVLLTFVAGVLGTLAGGILGLRIDPRSSKSLSCLLAFSAGMMISMICFDLMPEALEEAGLTIAVIGCALGVLLLLKFDGVFHHHDQQPDELDDLHHHHHAMETVNNQKLTQLGLMMIASVALHNFPEGMAVGSSALYEIKTGVMMALLLALHNLPEGMGMIVPLRSGGVSRGKALLLVALSGLPTLIGGIAGVLLGSISPVFIGFTLAFAAGCMLYVTYYEILPQVTLMDSGRRPLVFQLTGFLLGFVLISIMG</sequence>
<evidence type="ECO:0000256" key="1">
    <source>
        <dbReference type="ARBA" id="ARBA00004651"/>
    </source>
</evidence>
<feature type="transmembrane region" description="Helical" evidence="8">
    <location>
        <begin position="61"/>
        <end position="78"/>
    </location>
</feature>
<evidence type="ECO:0000313" key="11">
    <source>
        <dbReference type="Proteomes" id="UP000433575"/>
    </source>
</evidence>
<keyword evidence="6 8" id="KW-1133">Transmembrane helix</keyword>
<evidence type="ECO:0008006" key="13">
    <source>
        <dbReference type="Google" id="ProtNLM"/>
    </source>
</evidence>
<evidence type="ECO:0000313" key="10">
    <source>
        <dbReference type="EMBL" id="MSC32237.1"/>
    </source>
</evidence>
<accession>A0A6N7S4Y3</accession>
<feature type="transmembrane region" description="Helical" evidence="8">
    <location>
        <begin position="238"/>
        <end position="256"/>
    </location>
</feature>
<keyword evidence="12" id="KW-1185">Reference proteome</keyword>
<keyword evidence="3" id="KW-1003">Cell membrane</keyword>
<organism evidence="9 11">
    <name type="scientific">Holdemania massiliensis</name>
    <dbReference type="NCBI Taxonomy" id="1468449"/>
    <lineage>
        <taxon>Bacteria</taxon>
        <taxon>Bacillati</taxon>
        <taxon>Bacillota</taxon>
        <taxon>Erysipelotrichia</taxon>
        <taxon>Erysipelotrichales</taxon>
        <taxon>Erysipelotrichaceae</taxon>
        <taxon>Holdemania</taxon>
    </lineage>
</organism>
<dbReference type="RefSeq" id="WP_020225258.1">
    <property type="nucleotide sequence ID" value="NZ_AP031450.1"/>
</dbReference>
<keyword evidence="4 8" id="KW-0812">Transmembrane</keyword>
<dbReference type="PANTHER" id="PTHR11040">
    <property type="entry name" value="ZINC/IRON TRANSPORTER"/>
    <property type="match status" value="1"/>
</dbReference>
<feature type="transmembrane region" description="Helical" evidence="8">
    <location>
        <begin position="204"/>
        <end position="226"/>
    </location>
</feature>
<keyword evidence="7 8" id="KW-0472">Membrane</keyword>
<comment type="similarity">
    <text evidence="2">Belongs to the ZIP transporter (TC 2.A.5) family.</text>
</comment>